<protein>
    <submittedName>
        <fullName evidence="2">GNAT family N-acetyltransferase</fullName>
    </submittedName>
</protein>
<dbReference type="InterPro" id="IPR000182">
    <property type="entry name" value="GNAT_dom"/>
</dbReference>
<reference evidence="2 3" key="1">
    <citation type="submission" date="2017-05" db="EMBL/GenBank/DDBJ databases">
        <title>The complete genome sequence of Deinococcus ficus isolated from the rhizosphere of the Ficus religiosa L. in Taiwan.</title>
        <authorList>
            <person name="Wu K.-M."/>
            <person name="Liao T.-L."/>
            <person name="Liu Y.-M."/>
            <person name="Young C.-C."/>
            <person name="Tsai S.-F."/>
        </authorList>
    </citation>
    <scope>NUCLEOTIDE SEQUENCE [LARGE SCALE GENOMIC DNA]</scope>
    <source>
        <strain evidence="2 3">CC-FR2-10</strain>
    </source>
</reference>
<dbReference type="GO" id="GO:0016747">
    <property type="term" value="F:acyltransferase activity, transferring groups other than amino-acyl groups"/>
    <property type="evidence" value="ECO:0007669"/>
    <property type="project" value="InterPro"/>
</dbReference>
<dbReference type="EMBL" id="CP021081">
    <property type="protein sequence ID" value="ASN81552.1"/>
    <property type="molecule type" value="Genomic_DNA"/>
</dbReference>
<evidence type="ECO:0000259" key="1">
    <source>
        <dbReference type="PROSITE" id="PS51186"/>
    </source>
</evidence>
<dbReference type="KEGG" id="dfc:DFI_11595"/>
<name>A0A221SY26_9DEIO</name>
<dbReference type="SUPFAM" id="SSF55729">
    <property type="entry name" value="Acyl-CoA N-acyltransferases (Nat)"/>
    <property type="match status" value="1"/>
</dbReference>
<feature type="domain" description="N-acetyltransferase" evidence="1">
    <location>
        <begin position="3"/>
        <end position="185"/>
    </location>
</feature>
<dbReference type="CDD" id="cd04301">
    <property type="entry name" value="NAT_SF"/>
    <property type="match status" value="1"/>
</dbReference>
<dbReference type="RefSeq" id="WP_027463411.1">
    <property type="nucleotide sequence ID" value="NZ_CP021081.1"/>
</dbReference>
<accession>A0A221SY26</accession>
<dbReference type="Gene3D" id="3.40.630.30">
    <property type="match status" value="1"/>
</dbReference>
<dbReference type="Pfam" id="PF00583">
    <property type="entry name" value="Acetyltransf_1"/>
    <property type="match status" value="1"/>
</dbReference>
<keyword evidence="2" id="KW-0808">Transferase</keyword>
<dbReference type="InterPro" id="IPR016181">
    <property type="entry name" value="Acyl_CoA_acyltransferase"/>
</dbReference>
<dbReference type="Proteomes" id="UP000259030">
    <property type="component" value="Chromosome"/>
</dbReference>
<evidence type="ECO:0000313" key="3">
    <source>
        <dbReference type="Proteomes" id="UP000259030"/>
    </source>
</evidence>
<keyword evidence="3" id="KW-1185">Reference proteome</keyword>
<evidence type="ECO:0000313" key="2">
    <source>
        <dbReference type="EMBL" id="ASN81552.1"/>
    </source>
</evidence>
<dbReference type="AlphaFoldDB" id="A0A221SY26"/>
<sequence length="197" mass="21940">MPLTVTPVSGAALADVIPDLARLRIRVFRDFPYLYQGTQAYEETYLRTLAQAPDALVVVARGGGQVVGASTALPLIHETPEVRAPFQAPEFDPARVLYLGESVLLPEYRGQGVGHAFFDAREAHAARLGLDVTAFCAVQRPPDHPRRPAGYRPLDAFWHSRGYTERPDLTTVMHWPDLDETHDTPKPMRFWVRTAAP</sequence>
<dbReference type="STRING" id="317577.GCA_000419625_01607"/>
<dbReference type="PROSITE" id="PS51186">
    <property type="entry name" value="GNAT"/>
    <property type="match status" value="1"/>
</dbReference>
<proteinExistence type="predicted"/>
<gene>
    <name evidence="2" type="ORF">DFI_11595</name>
</gene>
<organism evidence="2 3">
    <name type="scientific">Deinococcus ficus</name>
    <dbReference type="NCBI Taxonomy" id="317577"/>
    <lineage>
        <taxon>Bacteria</taxon>
        <taxon>Thermotogati</taxon>
        <taxon>Deinococcota</taxon>
        <taxon>Deinococci</taxon>
        <taxon>Deinococcales</taxon>
        <taxon>Deinococcaceae</taxon>
        <taxon>Deinococcus</taxon>
    </lineage>
</organism>